<organism evidence="1 2">
    <name type="scientific">Bacteroides uniformis</name>
    <dbReference type="NCBI Taxonomy" id="820"/>
    <lineage>
        <taxon>Bacteria</taxon>
        <taxon>Pseudomonadati</taxon>
        <taxon>Bacteroidota</taxon>
        <taxon>Bacteroidia</taxon>
        <taxon>Bacteroidales</taxon>
        <taxon>Bacteroidaceae</taxon>
        <taxon>Bacteroides</taxon>
    </lineage>
</organism>
<comment type="caution">
    <text evidence="1">The sequence shown here is derived from an EMBL/GenBank/DDBJ whole genome shotgun (WGS) entry which is preliminary data.</text>
</comment>
<proteinExistence type="predicted"/>
<protein>
    <submittedName>
        <fullName evidence="1">Uncharacterized protein</fullName>
    </submittedName>
</protein>
<reference evidence="1 2" key="1">
    <citation type="journal article" date="2019" name="Nat. Med.">
        <title>A library of human gut bacterial isolates paired with longitudinal multiomics data enables mechanistic microbiome research.</title>
        <authorList>
            <person name="Poyet M."/>
            <person name="Groussin M."/>
            <person name="Gibbons S.M."/>
            <person name="Avila-Pacheco J."/>
            <person name="Jiang X."/>
            <person name="Kearney S.M."/>
            <person name="Perrotta A.R."/>
            <person name="Berdy B."/>
            <person name="Zhao S."/>
            <person name="Lieberman T.D."/>
            <person name="Swanson P.K."/>
            <person name="Smith M."/>
            <person name="Roesemann S."/>
            <person name="Alexander J.E."/>
            <person name="Rich S.A."/>
            <person name="Livny J."/>
            <person name="Vlamakis H."/>
            <person name="Clish C."/>
            <person name="Bullock K."/>
            <person name="Deik A."/>
            <person name="Scott J."/>
            <person name="Pierce K.A."/>
            <person name="Xavier R.J."/>
            <person name="Alm E.J."/>
        </authorList>
    </citation>
    <scope>NUCLEOTIDE SEQUENCE [LARGE SCALE GENOMIC DNA]</scope>
    <source>
        <strain evidence="1 2">BIOML-A27</strain>
    </source>
</reference>
<dbReference type="Proteomes" id="UP000433928">
    <property type="component" value="Unassembled WGS sequence"/>
</dbReference>
<dbReference type="AlphaFoldDB" id="A0A6A2GWP4"/>
<evidence type="ECO:0000313" key="2">
    <source>
        <dbReference type="Proteomes" id="UP000433928"/>
    </source>
</evidence>
<dbReference type="RefSeq" id="WP_005829025.1">
    <property type="nucleotide sequence ID" value="NZ_CAXSKL010000016.1"/>
</dbReference>
<gene>
    <name evidence="1" type="ORF">GAQ59_10450</name>
</gene>
<dbReference type="EMBL" id="WCUG01000008">
    <property type="protein sequence ID" value="KAB4169603.1"/>
    <property type="molecule type" value="Genomic_DNA"/>
</dbReference>
<accession>A0A6A2GWP4</accession>
<dbReference type="GeneID" id="99752232"/>
<name>A0A6A2GWP4_BACUN</name>
<evidence type="ECO:0000313" key="1">
    <source>
        <dbReference type="EMBL" id="KAB4169603.1"/>
    </source>
</evidence>
<sequence>MPSDQTLVLLARSKNRDRMVVFNITKSDDVGNRIVSVGRLASFSIRPKLDGNGEYTADQLYDVTIE</sequence>